<dbReference type="SUPFAM" id="SSF53613">
    <property type="entry name" value="Ribokinase-like"/>
    <property type="match status" value="1"/>
</dbReference>
<protein>
    <submittedName>
        <fullName evidence="4">Fructokinase</fullName>
        <ecNumber evidence="4">2.7.1.4</ecNumber>
    </submittedName>
</protein>
<dbReference type="PROSITE" id="PS00583">
    <property type="entry name" value="PFKB_KINASES_1"/>
    <property type="match status" value="1"/>
</dbReference>
<evidence type="ECO:0000313" key="4">
    <source>
        <dbReference type="EMBL" id="AJQ28308.1"/>
    </source>
</evidence>
<reference evidence="5" key="2">
    <citation type="submission" date="2015-02" db="EMBL/GenBank/DDBJ databases">
        <title>Complete Genome Sequence of Pelosinus fermentans JBW45.</title>
        <authorList>
            <person name="De Leon K.B."/>
            <person name="Utturkar S.M."/>
            <person name="Camilleri L.B."/>
            <person name="Arkin A.P."/>
            <person name="Fields M.W."/>
            <person name="Brown S.D."/>
            <person name="Wall J.D."/>
        </authorList>
    </citation>
    <scope>NUCLEOTIDE SEQUENCE [LARGE SCALE GENOMIC DNA]</scope>
    <source>
        <strain evidence="5">JBW45</strain>
    </source>
</reference>
<dbReference type="Proteomes" id="UP000005361">
    <property type="component" value="Chromosome"/>
</dbReference>
<dbReference type="OrthoDB" id="9788681at2"/>
<dbReference type="GO" id="GO:0008865">
    <property type="term" value="F:fructokinase activity"/>
    <property type="evidence" value="ECO:0007669"/>
    <property type="project" value="UniProtKB-EC"/>
</dbReference>
<reference evidence="4 5" key="1">
    <citation type="journal article" date="2015" name="Genome Announc.">
        <title>Complete Genome Sequence of Pelosinus fermentans JBW45, a Member of a Remarkably Competitive Group of Negativicutes in the Firmicutes Phylum.</title>
        <authorList>
            <person name="De Leon K.B."/>
            <person name="Utturkar S.M."/>
            <person name="Camilleri L.B."/>
            <person name="Elias D.A."/>
            <person name="Arkin A.P."/>
            <person name="Fields M.W."/>
            <person name="Brown S.D."/>
            <person name="Wall J.D."/>
        </authorList>
    </citation>
    <scope>NUCLEOTIDE SEQUENCE [LARGE SCALE GENOMIC DNA]</scope>
    <source>
        <strain evidence="4 5">JBW45</strain>
    </source>
</reference>
<dbReference type="PANTHER" id="PTHR10584">
    <property type="entry name" value="SUGAR KINASE"/>
    <property type="match status" value="1"/>
</dbReference>
<accession>I8TXM3</accession>
<evidence type="ECO:0000256" key="1">
    <source>
        <dbReference type="ARBA" id="ARBA00022679"/>
    </source>
</evidence>
<keyword evidence="1 4" id="KW-0808">Transferase</keyword>
<organism evidence="4 5">
    <name type="scientific">Pelosinus fermentans JBW45</name>
    <dbReference type="NCBI Taxonomy" id="1192197"/>
    <lineage>
        <taxon>Bacteria</taxon>
        <taxon>Bacillati</taxon>
        <taxon>Bacillota</taxon>
        <taxon>Negativicutes</taxon>
        <taxon>Selenomonadales</taxon>
        <taxon>Sporomusaceae</taxon>
        <taxon>Pelosinus</taxon>
    </lineage>
</organism>
<dbReference type="RefSeq" id="WP_007957750.1">
    <property type="nucleotide sequence ID" value="NZ_CP010978.1"/>
</dbReference>
<evidence type="ECO:0000313" key="5">
    <source>
        <dbReference type="Proteomes" id="UP000005361"/>
    </source>
</evidence>
<dbReference type="CDD" id="cd01166">
    <property type="entry name" value="KdgK"/>
    <property type="match status" value="1"/>
</dbReference>
<dbReference type="InterPro" id="IPR002173">
    <property type="entry name" value="Carboh/pur_kinase_PfkB_CS"/>
</dbReference>
<dbReference type="GO" id="GO:0005829">
    <property type="term" value="C:cytosol"/>
    <property type="evidence" value="ECO:0007669"/>
    <property type="project" value="TreeGrafter"/>
</dbReference>
<evidence type="ECO:0000256" key="2">
    <source>
        <dbReference type="ARBA" id="ARBA00022777"/>
    </source>
</evidence>
<dbReference type="InterPro" id="IPR029056">
    <property type="entry name" value="Ribokinase-like"/>
</dbReference>
<dbReference type="STRING" id="1192197.JBW_02965"/>
<dbReference type="PROSITE" id="PS00584">
    <property type="entry name" value="PFKB_KINASES_2"/>
    <property type="match status" value="1"/>
</dbReference>
<proteinExistence type="predicted"/>
<gene>
    <name evidence="4" type="ORF">JBW_02965</name>
</gene>
<dbReference type="Pfam" id="PF00294">
    <property type="entry name" value="PfkB"/>
    <property type="match status" value="1"/>
</dbReference>
<dbReference type="AlphaFoldDB" id="I8TXM3"/>
<dbReference type="HOGENOM" id="CLU_027634_6_0_9"/>
<sequence>MSKVVCLGILVADLIAKPVAQFPSKGKLTNVDTMELHTGGCATNTAIDLAKLGEDVGVIGLIGNDAFGSFILNRLKAENVDITGVKHTTQIGTSTSMVFSDPDGERSFLYYPGANGILAEEDIDFSVIERCEILFIAGSLLMPTLDGEPTARLLKRAQKFGKYTILDTAWDASEKWMSAIGPCLPYLDLFMPSIEEAQMLSGKDNVEDMAKVFLTAGTQNVVIKCGAKGCYMENSTEKHYLPAFGVNAIDTNGAGDSFVAGFIAGLANKWDLKRCAEFANAVGAHCVTALGASSGIKSKEEIIIFMENRSNYHDK</sequence>
<dbReference type="EMBL" id="CP010978">
    <property type="protein sequence ID" value="AJQ28308.1"/>
    <property type="molecule type" value="Genomic_DNA"/>
</dbReference>
<evidence type="ECO:0000259" key="3">
    <source>
        <dbReference type="Pfam" id="PF00294"/>
    </source>
</evidence>
<dbReference type="EC" id="2.7.1.4" evidence="4"/>
<keyword evidence="2 4" id="KW-0418">Kinase</keyword>
<feature type="domain" description="Carbohydrate kinase PfkB" evidence="3">
    <location>
        <begin position="1"/>
        <end position="296"/>
    </location>
</feature>
<dbReference type="PANTHER" id="PTHR10584:SF166">
    <property type="entry name" value="RIBOKINASE"/>
    <property type="match status" value="1"/>
</dbReference>
<dbReference type="KEGG" id="pft:JBW_02965"/>
<name>I8TXM3_9FIRM</name>
<dbReference type="Gene3D" id="3.40.1190.20">
    <property type="match status" value="1"/>
</dbReference>
<dbReference type="InterPro" id="IPR011611">
    <property type="entry name" value="PfkB_dom"/>
</dbReference>